<evidence type="ECO:0000313" key="14">
    <source>
        <dbReference type="Proteomes" id="UP001372338"/>
    </source>
</evidence>
<evidence type="ECO:0000256" key="8">
    <source>
        <dbReference type="ARBA" id="ARBA00022989"/>
    </source>
</evidence>
<dbReference type="GO" id="GO:0016491">
    <property type="term" value="F:oxidoreductase activity"/>
    <property type="evidence" value="ECO:0007669"/>
    <property type="project" value="InterPro"/>
</dbReference>
<dbReference type="Pfam" id="PF03188">
    <property type="entry name" value="Cytochrom_B561"/>
    <property type="match status" value="1"/>
</dbReference>
<dbReference type="CDD" id="cd08766">
    <property type="entry name" value="Cyt_b561_ACYB-1_like"/>
    <property type="match status" value="1"/>
</dbReference>
<dbReference type="Proteomes" id="UP001372338">
    <property type="component" value="Unassembled WGS sequence"/>
</dbReference>
<dbReference type="SMART" id="SM00665">
    <property type="entry name" value="B561"/>
    <property type="match status" value="1"/>
</dbReference>
<reference evidence="13 14" key="1">
    <citation type="submission" date="2024-01" db="EMBL/GenBank/DDBJ databases">
        <title>The genomes of 5 underutilized Papilionoideae crops provide insights into root nodulation and disease resistanc.</title>
        <authorList>
            <person name="Yuan L."/>
        </authorList>
    </citation>
    <scope>NUCLEOTIDE SEQUENCE [LARGE SCALE GENOMIC DNA]</scope>
    <source>
        <strain evidence="13">ZHUSHIDOU_FW_LH</strain>
        <tissue evidence="13">Leaf</tissue>
    </source>
</reference>
<name>A0AAN9IIW6_CROPI</name>
<evidence type="ECO:0000256" key="1">
    <source>
        <dbReference type="ARBA" id="ARBA00001970"/>
    </source>
</evidence>
<dbReference type="EMBL" id="JAYWIO010000003">
    <property type="protein sequence ID" value="KAK7273986.1"/>
    <property type="molecule type" value="Genomic_DNA"/>
</dbReference>
<keyword evidence="14" id="KW-1185">Reference proteome</keyword>
<dbReference type="Gene3D" id="1.20.120.1770">
    <property type="match status" value="1"/>
</dbReference>
<organism evidence="13 14">
    <name type="scientific">Crotalaria pallida</name>
    <name type="common">Smooth rattlebox</name>
    <name type="synonym">Crotalaria striata</name>
    <dbReference type="NCBI Taxonomy" id="3830"/>
    <lineage>
        <taxon>Eukaryota</taxon>
        <taxon>Viridiplantae</taxon>
        <taxon>Streptophyta</taxon>
        <taxon>Embryophyta</taxon>
        <taxon>Tracheophyta</taxon>
        <taxon>Spermatophyta</taxon>
        <taxon>Magnoliopsida</taxon>
        <taxon>eudicotyledons</taxon>
        <taxon>Gunneridae</taxon>
        <taxon>Pentapetalae</taxon>
        <taxon>rosids</taxon>
        <taxon>fabids</taxon>
        <taxon>Fabales</taxon>
        <taxon>Fabaceae</taxon>
        <taxon>Papilionoideae</taxon>
        <taxon>50 kb inversion clade</taxon>
        <taxon>genistoids sensu lato</taxon>
        <taxon>core genistoids</taxon>
        <taxon>Crotalarieae</taxon>
        <taxon>Crotalaria</taxon>
    </lineage>
</organism>
<accession>A0AAN9IIW6</accession>
<dbReference type="PANTHER" id="PTHR10106">
    <property type="entry name" value="CYTOCHROME B561-RELATED"/>
    <property type="match status" value="1"/>
</dbReference>
<evidence type="ECO:0000256" key="5">
    <source>
        <dbReference type="ARBA" id="ARBA00022692"/>
    </source>
</evidence>
<keyword evidence="8 11" id="KW-1133">Transmembrane helix</keyword>
<dbReference type="InterPro" id="IPR043205">
    <property type="entry name" value="CYB561/CYBRD1-like"/>
</dbReference>
<feature type="transmembrane region" description="Helical" evidence="11">
    <location>
        <begin position="182"/>
        <end position="201"/>
    </location>
</feature>
<protein>
    <recommendedName>
        <fullName evidence="12">Cytochrome b561 domain-containing protein</fullName>
    </recommendedName>
</protein>
<feature type="transmembrane region" description="Helical" evidence="11">
    <location>
        <begin position="28"/>
        <end position="49"/>
    </location>
</feature>
<evidence type="ECO:0000259" key="12">
    <source>
        <dbReference type="PROSITE" id="PS50939"/>
    </source>
</evidence>
<keyword evidence="3" id="KW-0813">Transport</keyword>
<dbReference type="InterPro" id="IPR006593">
    <property type="entry name" value="Cyt_b561/ferric_Rdtase_TM"/>
</dbReference>
<keyword evidence="6" id="KW-0479">Metal-binding</keyword>
<evidence type="ECO:0000256" key="10">
    <source>
        <dbReference type="ARBA" id="ARBA00023136"/>
    </source>
</evidence>
<feature type="domain" description="Cytochrome b561" evidence="12">
    <location>
        <begin position="33"/>
        <end position="233"/>
    </location>
</feature>
<dbReference type="GO" id="GO:0046872">
    <property type="term" value="F:metal ion binding"/>
    <property type="evidence" value="ECO:0007669"/>
    <property type="project" value="UniProtKB-KW"/>
</dbReference>
<dbReference type="FunFam" id="1.20.120.1770:FF:000005">
    <property type="entry name" value="Probable transmembrane ascorbate ferrireductase 3"/>
    <property type="match status" value="1"/>
</dbReference>
<evidence type="ECO:0000256" key="9">
    <source>
        <dbReference type="ARBA" id="ARBA00023004"/>
    </source>
</evidence>
<proteinExistence type="predicted"/>
<evidence type="ECO:0000256" key="4">
    <source>
        <dbReference type="ARBA" id="ARBA00022617"/>
    </source>
</evidence>
<keyword evidence="4" id="KW-0349">Heme</keyword>
<evidence type="ECO:0000313" key="13">
    <source>
        <dbReference type="EMBL" id="KAK7273986.1"/>
    </source>
</evidence>
<keyword evidence="5 11" id="KW-0812">Transmembrane</keyword>
<evidence type="ECO:0000256" key="2">
    <source>
        <dbReference type="ARBA" id="ARBA00004141"/>
    </source>
</evidence>
<dbReference type="PANTHER" id="PTHR10106:SF15">
    <property type="entry name" value="TRANSMEMBRANE ASCORBATE FERRIREDUCTASE 3-RELATED"/>
    <property type="match status" value="1"/>
</dbReference>
<dbReference type="PROSITE" id="PS50939">
    <property type="entry name" value="CYTOCHROME_B561"/>
    <property type="match status" value="1"/>
</dbReference>
<comment type="caution">
    <text evidence="13">The sequence shown here is derived from an EMBL/GenBank/DDBJ whole genome shotgun (WGS) entry which is preliminary data.</text>
</comment>
<feature type="transmembrane region" description="Helical" evidence="11">
    <location>
        <begin position="213"/>
        <end position="232"/>
    </location>
</feature>
<feature type="transmembrane region" description="Helical" evidence="11">
    <location>
        <begin position="101"/>
        <end position="124"/>
    </location>
</feature>
<evidence type="ECO:0000256" key="3">
    <source>
        <dbReference type="ARBA" id="ARBA00022448"/>
    </source>
</evidence>
<feature type="transmembrane region" description="Helical" evidence="11">
    <location>
        <begin position="69"/>
        <end position="89"/>
    </location>
</feature>
<keyword evidence="10 11" id="KW-0472">Membrane</keyword>
<keyword evidence="7" id="KW-0249">Electron transport</keyword>
<dbReference type="AlphaFoldDB" id="A0AAN9IIW6"/>
<evidence type="ECO:0000256" key="7">
    <source>
        <dbReference type="ARBA" id="ARBA00022982"/>
    </source>
</evidence>
<gene>
    <name evidence="13" type="ORF">RIF29_15055</name>
</gene>
<feature type="transmembrane region" description="Helical" evidence="11">
    <location>
        <begin position="136"/>
        <end position="161"/>
    </location>
</feature>
<evidence type="ECO:0000256" key="11">
    <source>
        <dbReference type="SAM" id="Phobius"/>
    </source>
</evidence>
<dbReference type="GO" id="GO:0016020">
    <property type="term" value="C:membrane"/>
    <property type="evidence" value="ECO:0007669"/>
    <property type="project" value="UniProtKB-SubCell"/>
</dbReference>
<keyword evidence="9" id="KW-0408">Iron</keyword>
<sequence>MTWSSWVLLPHSSATSCRYYSRDKMSTYALSGLAHIFGLLAIILLLVWLLHFREGIEYDSEDGLRVFNVHPLMMFLGFIFLAGEAMMAFQTIPTERKIRKFFHMAFHFIAIILGIVGLCAVFKFHDMKNIPDVYSLHSWIGIATFCLFGLQWFFGFITFMLPGAPDVTRARVRPWHIAAGRLLLFMAVCAAETGLMEKFKILELKPHEKESHLINFTGLAILLFGVFVDLTVGRRHIV</sequence>
<evidence type="ECO:0000256" key="6">
    <source>
        <dbReference type="ARBA" id="ARBA00022723"/>
    </source>
</evidence>
<comment type="subcellular location">
    <subcellularLocation>
        <location evidence="2">Membrane</location>
        <topology evidence="2">Multi-pass membrane protein</topology>
    </subcellularLocation>
</comment>
<comment type="cofactor">
    <cofactor evidence="1">
        <name>heme b</name>
        <dbReference type="ChEBI" id="CHEBI:60344"/>
    </cofactor>
</comment>